<organism evidence="6 7">
    <name type="scientific">Actinidia rufa</name>
    <dbReference type="NCBI Taxonomy" id="165716"/>
    <lineage>
        <taxon>Eukaryota</taxon>
        <taxon>Viridiplantae</taxon>
        <taxon>Streptophyta</taxon>
        <taxon>Embryophyta</taxon>
        <taxon>Tracheophyta</taxon>
        <taxon>Spermatophyta</taxon>
        <taxon>Magnoliopsida</taxon>
        <taxon>eudicotyledons</taxon>
        <taxon>Gunneridae</taxon>
        <taxon>Pentapetalae</taxon>
        <taxon>asterids</taxon>
        <taxon>Ericales</taxon>
        <taxon>Actinidiaceae</taxon>
        <taxon>Actinidia</taxon>
    </lineage>
</organism>
<feature type="compositionally biased region" description="Polar residues" evidence="4">
    <location>
        <begin position="182"/>
        <end position="200"/>
    </location>
</feature>
<comment type="caution">
    <text evidence="6">The sequence shown here is derived from an EMBL/GenBank/DDBJ whole genome shotgun (WGS) entry which is preliminary data.</text>
</comment>
<gene>
    <name evidence="6" type="ORF">Acr_22g0006350</name>
</gene>
<reference evidence="6 7" key="1">
    <citation type="submission" date="2019-07" db="EMBL/GenBank/DDBJ databases">
        <title>De Novo Assembly of kiwifruit Actinidia rufa.</title>
        <authorList>
            <person name="Sugita-Konishi S."/>
            <person name="Sato K."/>
            <person name="Mori E."/>
            <person name="Abe Y."/>
            <person name="Kisaki G."/>
            <person name="Hamano K."/>
            <person name="Suezawa K."/>
            <person name="Otani M."/>
            <person name="Fukuda T."/>
            <person name="Manabe T."/>
            <person name="Gomi K."/>
            <person name="Tabuchi M."/>
            <person name="Akimitsu K."/>
            <person name="Kataoka I."/>
        </authorList>
    </citation>
    <scope>NUCLEOTIDE SEQUENCE [LARGE SCALE GENOMIC DNA]</scope>
    <source>
        <strain evidence="7">cv. Fuchu</strain>
    </source>
</reference>
<keyword evidence="7" id="KW-1185">Reference proteome</keyword>
<dbReference type="GO" id="GO:0000398">
    <property type="term" value="P:mRNA splicing, via spliceosome"/>
    <property type="evidence" value="ECO:0007669"/>
    <property type="project" value="TreeGrafter"/>
</dbReference>
<feature type="region of interest" description="Disordered" evidence="4">
    <location>
        <begin position="27"/>
        <end position="47"/>
    </location>
</feature>
<keyword evidence="2" id="KW-0694">RNA-binding</keyword>
<name>A0A7J0GK98_9ERIC</name>
<evidence type="ECO:0000256" key="4">
    <source>
        <dbReference type="SAM" id="MobiDB-lite"/>
    </source>
</evidence>
<dbReference type="SMART" id="SM00443">
    <property type="entry name" value="G_patch"/>
    <property type="match status" value="1"/>
</dbReference>
<evidence type="ECO:0000256" key="3">
    <source>
        <dbReference type="ARBA" id="ARBA00023242"/>
    </source>
</evidence>
<evidence type="ECO:0000313" key="6">
    <source>
        <dbReference type="EMBL" id="GFZ11237.1"/>
    </source>
</evidence>
<dbReference type="AlphaFoldDB" id="A0A7J0GK98"/>
<dbReference type="PROSITE" id="PS50174">
    <property type="entry name" value="G_PATCH"/>
    <property type="match status" value="1"/>
</dbReference>
<feature type="region of interest" description="Disordered" evidence="4">
    <location>
        <begin position="268"/>
        <end position="311"/>
    </location>
</feature>
<evidence type="ECO:0000313" key="7">
    <source>
        <dbReference type="Proteomes" id="UP000585474"/>
    </source>
</evidence>
<dbReference type="CDD" id="cd16166">
    <property type="entry name" value="OCRE_SUA_like"/>
    <property type="match status" value="1"/>
</dbReference>
<feature type="region of interest" description="Disordered" evidence="4">
    <location>
        <begin position="166"/>
        <end position="200"/>
    </location>
</feature>
<evidence type="ECO:0000256" key="1">
    <source>
        <dbReference type="ARBA" id="ARBA00004123"/>
    </source>
</evidence>
<comment type="subcellular location">
    <subcellularLocation>
        <location evidence="1">Nucleus</location>
    </subcellularLocation>
</comment>
<dbReference type="InterPro" id="IPR035623">
    <property type="entry name" value="SUA-like_OCRE"/>
</dbReference>
<sequence length="486" mass="50975">MNFNTTYGRGFLTIYYAVGWAPKEYNPDDKQSTGGQEQGGGGVAGPMDASAPQSGFVWDEASGYYYDSASGFYYDGNTGLYYDGNNGIWYSYDHQTQQKIVISAPAATITSDEKAASLPDSVQAAANAAIAAEKKEKEKLKEIKLASKSSILANKKKMSNVLTMRKQRSHEGQAPRVAIDDNQLSASVEGRSNSVGPSTKSRYKMESVTLEGTLMGVIRGSGRGVVKSDTSYSGSLAGASFSSPAAAYTAGSSNADVPTTATPFRADASALGSYTPPVAAGSVKRRDRAAERRSLYGSSSSTGDNVSDMDSNQDPAFKRGLVDSMPFPPGVEGGRGSGDATVQSYEVITPDNAIDQSNVGNRMLRNMGWQEGWDSDIAFGVSFFVVSSRTGVQGLGKDGSGMIELVQAQEVEKRAGLGSQQKKKVDPGLEVQAGDSYRTLIQKKAIPSVMGLGSAVSGSAVRKGYSGSAMVVGSAVSVSVVAEEGI</sequence>
<dbReference type="Proteomes" id="UP000585474">
    <property type="component" value="Unassembled WGS sequence"/>
</dbReference>
<protein>
    <submittedName>
        <fullName evidence="6">Suppressor of abi3-5</fullName>
    </submittedName>
</protein>
<evidence type="ECO:0000256" key="2">
    <source>
        <dbReference type="ARBA" id="ARBA00022884"/>
    </source>
</evidence>
<dbReference type="PANTHER" id="PTHR13948">
    <property type="entry name" value="RNA-BINDING PROTEIN"/>
    <property type="match status" value="1"/>
</dbReference>
<dbReference type="OrthoDB" id="439808at2759"/>
<dbReference type="InterPro" id="IPR041591">
    <property type="entry name" value="OCRE"/>
</dbReference>
<evidence type="ECO:0000259" key="5">
    <source>
        <dbReference type="PROSITE" id="PS50174"/>
    </source>
</evidence>
<proteinExistence type="predicted"/>
<accession>A0A7J0GK98</accession>
<dbReference type="InterPro" id="IPR000467">
    <property type="entry name" value="G_patch_dom"/>
</dbReference>
<feature type="domain" description="G-patch" evidence="5">
    <location>
        <begin position="356"/>
        <end position="422"/>
    </location>
</feature>
<dbReference type="EMBL" id="BJWL01000022">
    <property type="protein sequence ID" value="GFZ11237.1"/>
    <property type="molecule type" value="Genomic_DNA"/>
</dbReference>
<dbReference type="Pfam" id="PF17780">
    <property type="entry name" value="OCRE"/>
    <property type="match status" value="1"/>
</dbReference>
<dbReference type="GO" id="GO:0005634">
    <property type="term" value="C:nucleus"/>
    <property type="evidence" value="ECO:0007669"/>
    <property type="project" value="UniProtKB-SubCell"/>
</dbReference>
<keyword evidence="3" id="KW-0539">Nucleus</keyword>
<feature type="compositionally biased region" description="Polar residues" evidence="4">
    <location>
        <begin position="296"/>
        <end position="311"/>
    </location>
</feature>
<dbReference type="GO" id="GO:0003723">
    <property type="term" value="F:RNA binding"/>
    <property type="evidence" value="ECO:0007669"/>
    <property type="project" value="UniProtKB-KW"/>
</dbReference>
<dbReference type="PANTHER" id="PTHR13948:SF3">
    <property type="entry name" value="FI21118P1"/>
    <property type="match status" value="1"/>
</dbReference>